<dbReference type="GO" id="GO:0005506">
    <property type="term" value="F:iron ion binding"/>
    <property type="evidence" value="ECO:0007669"/>
    <property type="project" value="InterPro"/>
</dbReference>
<dbReference type="InterPro" id="IPR036396">
    <property type="entry name" value="Cyt_P450_sf"/>
</dbReference>
<sequence>MGRDPIEDHGFVHRLTTESKKSLAPGPNLDHLNSEVVDILNTSFSAICATQDPKTVNLFEWASQEAMMATTGAIYGPLNPFNDTKVRTVYYDLQADLLRLLMGFMKPIFAKKPLQALEIISEAFEKYYAEGGLETRSSAFARGRYSCPRDHGVPEKDVAKMEAGGIFALIANTMPVAFWTLYHAVADPAVLADCRRELHGAVSEKDGQAYLDLTYVKNSCPIMVSAMQEAMRFHSIDLAMRAVVEDHMLDGKYLLKKGATVMIPDAQPSGIPSLRRRRYSLPRTPATEILAFATMMLLRFHLKAVDGQWSTGGYTQTNGGIRLPRQDVQVELRP</sequence>
<protein>
    <recommendedName>
        <fullName evidence="3">Cytochrome P450</fullName>
    </recommendedName>
</protein>
<dbReference type="GO" id="GO:0016705">
    <property type="term" value="F:oxidoreductase activity, acting on paired donors, with incorporation or reduction of molecular oxygen"/>
    <property type="evidence" value="ECO:0007669"/>
    <property type="project" value="InterPro"/>
</dbReference>
<dbReference type="PANTHER" id="PTHR47582:SF1">
    <property type="entry name" value="P450, PUTATIVE (EUROFUNG)-RELATED"/>
    <property type="match status" value="1"/>
</dbReference>
<dbReference type="GO" id="GO:0004497">
    <property type="term" value="F:monooxygenase activity"/>
    <property type="evidence" value="ECO:0007669"/>
    <property type="project" value="InterPro"/>
</dbReference>
<dbReference type="Gene3D" id="1.10.630.10">
    <property type="entry name" value="Cytochrome P450"/>
    <property type="match status" value="1"/>
</dbReference>
<dbReference type="PANTHER" id="PTHR47582">
    <property type="entry name" value="P450, PUTATIVE (EUROFUNG)-RELATED"/>
    <property type="match status" value="1"/>
</dbReference>
<evidence type="ECO:0000313" key="1">
    <source>
        <dbReference type="EMBL" id="KAI1867440.1"/>
    </source>
</evidence>
<organism evidence="1 2">
    <name type="scientific">Neoarthrinium moseri</name>
    <dbReference type="NCBI Taxonomy" id="1658444"/>
    <lineage>
        <taxon>Eukaryota</taxon>
        <taxon>Fungi</taxon>
        <taxon>Dikarya</taxon>
        <taxon>Ascomycota</taxon>
        <taxon>Pezizomycotina</taxon>
        <taxon>Sordariomycetes</taxon>
        <taxon>Xylariomycetidae</taxon>
        <taxon>Amphisphaeriales</taxon>
        <taxon>Apiosporaceae</taxon>
        <taxon>Neoarthrinium</taxon>
    </lineage>
</organism>
<dbReference type="Pfam" id="PF00067">
    <property type="entry name" value="p450"/>
    <property type="match status" value="1"/>
</dbReference>
<name>A0A9Q0APH1_9PEZI</name>
<keyword evidence="2" id="KW-1185">Reference proteome</keyword>
<dbReference type="EMBL" id="JAFIMR010000018">
    <property type="protein sequence ID" value="KAI1867440.1"/>
    <property type="molecule type" value="Genomic_DNA"/>
</dbReference>
<proteinExistence type="predicted"/>
<evidence type="ECO:0000313" key="2">
    <source>
        <dbReference type="Proteomes" id="UP000829685"/>
    </source>
</evidence>
<evidence type="ECO:0008006" key="3">
    <source>
        <dbReference type="Google" id="ProtNLM"/>
    </source>
</evidence>
<accession>A0A9Q0APH1</accession>
<dbReference type="InterPro" id="IPR001128">
    <property type="entry name" value="Cyt_P450"/>
</dbReference>
<dbReference type="InterPro" id="IPR053007">
    <property type="entry name" value="CYP450_monoxygenase_sec-met"/>
</dbReference>
<reference evidence="1" key="1">
    <citation type="submission" date="2021-03" db="EMBL/GenBank/DDBJ databases">
        <title>Revisited historic fungal species revealed as producer of novel bioactive compounds through whole genome sequencing and comparative genomics.</title>
        <authorList>
            <person name="Vignolle G.A."/>
            <person name="Hochenegger N."/>
            <person name="Mach R.L."/>
            <person name="Mach-Aigner A.R."/>
            <person name="Javad Rahimi M."/>
            <person name="Salim K.A."/>
            <person name="Chan C.M."/>
            <person name="Lim L.B.L."/>
            <person name="Cai F."/>
            <person name="Druzhinina I.S."/>
            <person name="U'Ren J.M."/>
            <person name="Derntl C."/>
        </authorList>
    </citation>
    <scope>NUCLEOTIDE SEQUENCE</scope>
    <source>
        <strain evidence="1">TUCIM 5799</strain>
    </source>
</reference>
<gene>
    <name evidence="1" type="ORF">JX265_007242</name>
</gene>
<comment type="caution">
    <text evidence="1">The sequence shown here is derived from an EMBL/GenBank/DDBJ whole genome shotgun (WGS) entry which is preliminary data.</text>
</comment>
<dbReference type="Proteomes" id="UP000829685">
    <property type="component" value="Unassembled WGS sequence"/>
</dbReference>
<dbReference type="GO" id="GO:0020037">
    <property type="term" value="F:heme binding"/>
    <property type="evidence" value="ECO:0007669"/>
    <property type="project" value="InterPro"/>
</dbReference>
<dbReference type="AlphaFoldDB" id="A0A9Q0APH1"/>
<dbReference type="SUPFAM" id="SSF48264">
    <property type="entry name" value="Cytochrome P450"/>
    <property type="match status" value="1"/>
</dbReference>